<dbReference type="GO" id="GO:0055085">
    <property type="term" value="P:transmembrane transport"/>
    <property type="evidence" value="ECO:0007669"/>
    <property type="project" value="InterPro"/>
</dbReference>
<keyword evidence="7 10" id="KW-0653">Protein transport</keyword>
<dbReference type="PRINTS" id="PR01374">
    <property type="entry name" value="TONBPROTEIN"/>
</dbReference>
<keyword evidence="3 10" id="KW-0813">Transport</keyword>
<evidence type="ECO:0000256" key="2">
    <source>
        <dbReference type="ARBA" id="ARBA00006555"/>
    </source>
</evidence>
<dbReference type="GO" id="GO:0015891">
    <property type="term" value="P:siderophore transport"/>
    <property type="evidence" value="ECO:0007669"/>
    <property type="project" value="InterPro"/>
</dbReference>
<dbReference type="GO" id="GO:0031992">
    <property type="term" value="F:energy transducer activity"/>
    <property type="evidence" value="ECO:0007669"/>
    <property type="project" value="InterPro"/>
</dbReference>
<comment type="caution">
    <text evidence="14">The sequence shown here is derived from an EMBL/GenBank/DDBJ whole genome shotgun (WGS) entry which is preliminary data.</text>
</comment>
<dbReference type="GO" id="GO:0098797">
    <property type="term" value="C:plasma membrane protein complex"/>
    <property type="evidence" value="ECO:0007669"/>
    <property type="project" value="TreeGrafter"/>
</dbReference>
<evidence type="ECO:0000256" key="4">
    <source>
        <dbReference type="ARBA" id="ARBA00022475"/>
    </source>
</evidence>
<dbReference type="Proteomes" id="UP000544107">
    <property type="component" value="Unassembled WGS sequence"/>
</dbReference>
<organism evidence="14 15">
    <name type="scientific">Allorhizobium taibaishanense</name>
    <dbReference type="NCBI Taxonomy" id="887144"/>
    <lineage>
        <taxon>Bacteria</taxon>
        <taxon>Pseudomonadati</taxon>
        <taxon>Pseudomonadota</taxon>
        <taxon>Alphaproteobacteria</taxon>
        <taxon>Hyphomicrobiales</taxon>
        <taxon>Rhizobiaceae</taxon>
        <taxon>Rhizobium/Agrobacterium group</taxon>
        <taxon>Allorhizobium</taxon>
    </lineage>
</organism>
<dbReference type="Proteomes" id="UP000185598">
    <property type="component" value="Unassembled WGS sequence"/>
</dbReference>
<dbReference type="EMBL" id="MKIN01000015">
    <property type="protein sequence ID" value="OLP52272.1"/>
    <property type="molecule type" value="Genomic_DNA"/>
</dbReference>
<evidence type="ECO:0000256" key="7">
    <source>
        <dbReference type="ARBA" id="ARBA00022927"/>
    </source>
</evidence>
<dbReference type="OrthoDB" id="8456853at2"/>
<feature type="compositionally biased region" description="Pro residues" evidence="11">
    <location>
        <begin position="94"/>
        <end position="116"/>
    </location>
</feature>
<dbReference type="SUPFAM" id="SSF74653">
    <property type="entry name" value="TolA/TonB C-terminal domain"/>
    <property type="match status" value="1"/>
</dbReference>
<dbReference type="InterPro" id="IPR037682">
    <property type="entry name" value="TonB_C"/>
</dbReference>
<keyword evidence="10" id="KW-0735">Signal-anchor</keyword>
<evidence type="ECO:0000256" key="8">
    <source>
        <dbReference type="ARBA" id="ARBA00022989"/>
    </source>
</evidence>
<evidence type="ECO:0000256" key="11">
    <source>
        <dbReference type="SAM" id="MobiDB-lite"/>
    </source>
</evidence>
<dbReference type="InterPro" id="IPR051045">
    <property type="entry name" value="TonB-dependent_transducer"/>
</dbReference>
<keyword evidence="6" id="KW-0812">Transmembrane</keyword>
<keyword evidence="4 10" id="KW-1003">Cell membrane</keyword>
<feature type="compositionally biased region" description="Basic and acidic residues" evidence="11">
    <location>
        <begin position="64"/>
        <end position="93"/>
    </location>
</feature>
<dbReference type="Pfam" id="PF03544">
    <property type="entry name" value="TonB_C"/>
    <property type="match status" value="1"/>
</dbReference>
<feature type="domain" description="TonB C-terminal" evidence="12">
    <location>
        <begin position="226"/>
        <end position="314"/>
    </location>
</feature>
<dbReference type="EMBL" id="JACIED010000010">
    <property type="protein sequence ID" value="MBB4010627.1"/>
    <property type="molecule type" value="Genomic_DNA"/>
</dbReference>
<evidence type="ECO:0000256" key="3">
    <source>
        <dbReference type="ARBA" id="ARBA00022448"/>
    </source>
</evidence>
<dbReference type="Gene3D" id="3.30.1150.10">
    <property type="match status" value="1"/>
</dbReference>
<keyword evidence="8" id="KW-1133">Transmembrane helix</keyword>
<protein>
    <recommendedName>
        <fullName evidence="10">Protein TonB</fullName>
    </recommendedName>
</protein>
<dbReference type="STRING" id="887144.BJF91_24090"/>
<dbReference type="PROSITE" id="PS52015">
    <property type="entry name" value="TONB_CTD"/>
    <property type="match status" value="1"/>
</dbReference>
<keyword evidence="9" id="KW-0472">Membrane</keyword>
<reference evidence="14 15" key="1">
    <citation type="submission" date="2016-09" db="EMBL/GenBank/DDBJ databases">
        <title>Rhizobium oryziradicis sp. nov., isolated from the root of rice.</title>
        <authorList>
            <person name="Zhao J."/>
            <person name="Zhang X."/>
        </authorList>
    </citation>
    <scope>NUCLEOTIDE SEQUENCE [LARGE SCALE GENOMIC DNA]</scope>
    <source>
        <strain evidence="14 15">14971</strain>
    </source>
</reference>
<comment type="subcellular location">
    <subcellularLocation>
        <location evidence="1 10">Cell inner membrane</location>
        <topology evidence="1 10">Single-pass membrane protein</topology>
        <orientation evidence="1 10">Periplasmic side</orientation>
    </subcellularLocation>
</comment>
<name>A0A1Q9ABN5_9HYPH</name>
<feature type="compositionally biased region" description="Polar residues" evidence="11">
    <location>
        <begin position="202"/>
        <end position="227"/>
    </location>
</feature>
<dbReference type="InterPro" id="IPR006260">
    <property type="entry name" value="TonB/TolA_C"/>
</dbReference>
<evidence type="ECO:0000313" key="16">
    <source>
        <dbReference type="Proteomes" id="UP000544107"/>
    </source>
</evidence>
<evidence type="ECO:0000313" key="13">
    <source>
        <dbReference type="EMBL" id="MBB4010627.1"/>
    </source>
</evidence>
<evidence type="ECO:0000256" key="9">
    <source>
        <dbReference type="ARBA" id="ARBA00023136"/>
    </source>
</evidence>
<gene>
    <name evidence="14" type="ORF">BJF91_24090</name>
    <name evidence="13" type="ORF">GGQ71_004929</name>
</gene>
<evidence type="ECO:0000313" key="14">
    <source>
        <dbReference type="EMBL" id="OLP52272.1"/>
    </source>
</evidence>
<reference evidence="13 16" key="2">
    <citation type="submission" date="2020-08" db="EMBL/GenBank/DDBJ databases">
        <title>Genomic Encyclopedia of Type Strains, Phase IV (KMG-IV): sequencing the most valuable type-strain genomes for metagenomic binning, comparative biology and taxonomic classification.</title>
        <authorList>
            <person name="Goeker M."/>
        </authorList>
    </citation>
    <scope>NUCLEOTIDE SEQUENCE [LARGE SCALE GENOMIC DNA]</scope>
    <source>
        <strain evidence="13 16">DSM 100021</strain>
    </source>
</reference>
<dbReference type="GO" id="GO:0030288">
    <property type="term" value="C:outer membrane-bounded periplasmic space"/>
    <property type="evidence" value="ECO:0007669"/>
    <property type="project" value="InterPro"/>
</dbReference>
<dbReference type="NCBIfam" id="TIGR01352">
    <property type="entry name" value="tonB_Cterm"/>
    <property type="match status" value="1"/>
</dbReference>
<comment type="similarity">
    <text evidence="2 10">Belongs to the TonB family.</text>
</comment>
<evidence type="ECO:0000256" key="10">
    <source>
        <dbReference type="RuleBase" id="RU362123"/>
    </source>
</evidence>
<evidence type="ECO:0000256" key="6">
    <source>
        <dbReference type="ARBA" id="ARBA00022692"/>
    </source>
</evidence>
<evidence type="ECO:0000256" key="1">
    <source>
        <dbReference type="ARBA" id="ARBA00004383"/>
    </source>
</evidence>
<evidence type="ECO:0000313" key="15">
    <source>
        <dbReference type="Proteomes" id="UP000185598"/>
    </source>
</evidence>
<feature type="compositionally biased region" description="Basic and acidic residues" evidence="11">
    <location>
        <begin position="141"/>
        <end position="155"/>
    </location>
</feature>
<comment type="function">
    <text evidence="10">Interacts with outer membrane receptor proteins that carry out high-affinity binding and energy dependent uptake into the periplasmic space of specific substrates. It could act to transduce energy from the cytoplasmic membrane to specific energy-requiring processes in the outer membrane, resulting in the release into the periplasm of ligands bound by these outer membrane proteins.</text>
</comment>
<evidence type="ECO:0000259" key="12">
    <source>
        <dbReference type="PROSITE" id="PS52015"/>
    </source>
</evidence>
<dbReference type="PANTHER" id="PTHR33446:SF2">
    <property type="entry name" value="PROTEIN TONB"/>
    <property type="match status" value="1"/>
</dbReference>
<dbReference type="AlphaFoldDB" id="A0A1Q9ABN5"/>
<accession>A0A1Q9ABN5</accession>
<sequence>MSKRTDLTGRRRSSLDWLLWCTAGTLAFAAHAGAVVLMLQQPEEPPAGSAPPAAVMIELAPEPEAAKVEETQIAPDQKDAEEVKSETAEKPPEPVEPPPEPQPPQPQPDPQPQEPTPPEKVEEPPPVPEMAEVQPGPPPVEEPKPVEEQVTKELDNVEVPLPLTRPVQRPVETREAPTKKKPAKVAPQSPAQKAQREAKAEVTQSDRTAASTTSSGLFSSTATPQKWQSRLQAYLERRKRYPSESRANKEEGTVSIRFQIDDSGNVLSASISRSSGFANLDQAALDAIRRSSPVPAPPPGVNKTINVPIRFDLR</sequence>
<keyword evidence="5 10" id="KW-0997">Cell inner membrane</keyword>
<dbReference type="InterPro" id="IPR003538">
    <property type="entry name" value="TonB"/>
</dbReference>
<keyword evidence="15" id="KW-1185">Reference proteome</keyword>
<proteinExistence type="inferred from homology"/>
<dbReference type="PANTHER" id="PTHR33446">
    <property type="entry name" value="PROTEIN TONB-RELATED"/>
    <property type="match status" value="1"/>
</dbReference>
<evidence type="ECO:0000256" key="5">
    <source>
        <dbReference type="ARBA" id="ARBA00022519"/>
    </source>
</evidence>
<dbReference type="RefSeq" id="WP_075612585.1">
    <property type="nucleotide sequence ID" value="NZ_JACIED010000010.1"/>
</dbReference>
<feature type="region of interest" description="Disordered" evidence="11">
    <location>
        <begin position="57"/>
        <end position="227"/>
    </location>
</feature>
<dbReference type="GO" id="GO:0015031">
    <property type="term" value="P:protein transport"/>
    <property type="evidence" value="ECO:0007669"/>
    <property type="project" value="UniProtKB-UniRule"/>
</dbReference>